<dbReference type="RefSeq" id="WP_008914165.1">
    <property type="nucleotide sequence ID" value="NZ_CM001773.1"/>
</dbReference>
<dbReference type="OrthoDB" id="8910564at2"/>
<dbReference type="InterPro" id="IPR010330">
    <property type="entry name" value="CoiA_nuc"/>
</dbReference>
<comment type="caution">
    <text evidence="2">The sequence shown here is derived from an EMBL/GenBank/DDBJ whole genome shotgun (WGS) entry which is preliminary data.</text>
</comment>
<evidence type="ECO:0000313" key="2">
    <source>
        <dbReference type="EMBL" id="EKT61312.1"/>
    </source>
</evidence>
<dbReference type="Pfam" id="PF06054">
    <property type="entry name" value="CoiA_nuc"/>
    <property type="match status" value="1"/>
</dbReference>
<evidence type="ECO:0000313" key="3">
    <source>
        <dbReference type="Proteomes" id="UP000010290"/>
    </source>
</evidence>
<evidence type="ECO:0000259" key="1">
    <source>
        <dbReference type="Pfam" id="PF06054"/>
    </source>
</evidence>
<protein>
    <recommendedName>
        <fullName evidence="1">Competence protein CoiA nuclease-like domain-containing protein</fullName>
    </recommendedName>
</protein>
<feature type="domain" description="Competence protein CoiA nuclease-like" evidence="1">
    <location>
        <begin position="68"/>
        <end position="195"/>
    </location>
</feature>
<reference evidence="2 3" key="1">
    <citation type="journal article" date="2012" name="BMC Genomics">
        <title>Comparative genomics of bacteria in the genus Providencia isolated from wild Drosophila melanogaster.</title>
        <authorList>
            <person name="Galac M.R."/>
            <person name="Lazzaro B.P."/>
        </authorList>
    </citation>
    <scope>NUCLEOTIDE SEQUENCE [LARGE SCALE GENOMIC DNA]</scope>
    <source>
        <strain evidence="2 3">DSM 19967</strain>
    </source>
</reference>
<dbReference type="HOGENOM" id="CLU_873405_0_0_6"/>
<organism evidence="2 3">
    <name type="scientific">Providencia sneebia DSM 19967</name>
    <dbReference type="NCBI Taxonomy" id="1141660"/>
    <lineage>
        <taxon>Bacteria</taxon>
        <taxon>Pseudomonadati</taxon>
        <taxon>Pseudomonadota</taxon>
        <taxon>Gammaproteobacteria</taxon>
        <taxon>Enterobacterales</taxon>
        <taxon>Morganellaceae</taxon>
        <taxon>Providencia</taxon>
    </lineage>
</organism>
<sequence length="349" mass="40577">MPIKAILDGEEIHSFTFNEREWEELKDSYKKRTLVMSCCGHGAIPKTSKLNNFHFSHKPKSDCQYARESPDHLYLKFLIAKLAHKAGWSVTTERSGQTPTGEQWIADIYCTKNNVQLIFEVQLSQQSMDIFKERQAKYIASGINRVLWLHKLRKGKEFYFRDICTSYDLPMFGLLLDENNNYYLPQFSVSVEQFITGVLNKKLTWHPHDNSKLQAKVVPYKEECWRCGKETNIVRGIGIHSLDDVALDFISFGNQDCKDLIHKHISNEVLKSHGIGELKQRYSKTAGGFYLSNGCKYCNALLGDFYLPNSPLEYRSNKYKSIATFTFDYRGRPFINQNWYFQGLRAKRI</sequence>
<gene>
    <name evidence="2" type="ORF">OO7_01366</name>
</gene>
<dbReference type="EMBL" id="AKKN01000002">
    <property type="protein sequence ID" value="EKT61312.1"/>
    <property type="molecule type" value="Genomic_DNA"/>
</dbReference>
<name>K8WV67_9GAMM</name>
<accession>K8WV67</accession>
<dbReference type="AlphaFoldDB" id="K8WV67"/>
<dbReference type="Proteomes" id="UP000010290">
    <property type="component" value="Chromosome"/>
</dbReference>
<keyword evidence="3" id="KW-1185">Reference proteome</keyword>
<dbReference type="PATRIC" id="fig|1141660.3.peg.269"/>
<proteinExistence type="predicted"/>